<feature type="domain" description="DUF5117" evidence="3">
    <location>
        <begin position="97"/>
        <end position="285"/>
    </location>
</feature>
<accession>A0A3M0CX48</accession>
<dbReference type="InterPro" id="IPR034032">
    <property type="entry name" value="Zn_MMP-like_bac"/>
</dbReference>
<keyword evidence="5" id="KW-1185">Reference proteome</keyword>
<dbReference type="AlphaFoldDB" id="A0A3M0CX48"/>
<feature type="chain" id="PRO_5018269280" evidence="1">
    <location>
        <begin position="22"/>
        <end position="836"/>
    </location>
</feature>
<dbReference type="InParanoid" id="A0A3M0CX48"/>
<protein>
    <submittedName>
        <fullName evidence="4">Uncharacterized protein DUF5117</fullName>
    </submittedName>
</protein>
<dbReference type="PANTHER" id="PTHR38478">
    <property type="entry name" value="PEPTIDASE M1A AND M12B"/>
    <property type="match status" value="1"/>
</dbReference>
<dbReference type="GO" id="GO:0008237">
    <property type="term" value="F:metallopeptidase activity"/>
    <property type="evidence" value="ECO:0007669"/>
    <property type="project" value="InterPro"/>
</dbReference>
<evidence type="ECO:0000256" key="1">
    <source>
        <dbReference type="SAM" id="SignalP"/>
    </source>
</evidence>
<dbReference type="RefSeq" id="WP_170163566.1">
    <property type="nucleotide sequence ID" value="NZ_REFR01000009.1"/>
</dbReference>
<name>A0A3M0CX48_9PROT</name>
<evidence type="ECO:0000259" key="2">
    <source>
        <dbReference type="Pfam" id="PF16313"/>
    </source>
</evidence>
<evidence type="ECO:0000259" key="3">
    <source>
        <dbReference type="Pfam" id="PF17148"/>
    </source>
</evidence>
<dbReference type="CDD" id="cd04276">
    <property type="entry name" value="ZnMc_MMP_like_2"/>
    <property type="match status" value="1"/>
</dbReference>
<dbReference type="SUPFAM" id="SSF55486">
    <property type="entry name" value="Metalloproteases ('zincins'), catalytic domain"/>
    <property type="match status" value="1"/>
</dbReference>
<dbReference type="InterPro" id="IPR033413">
    <property type="entry name" value="DUF5117"/>
</dbReference>
<sequence>MKTAVRTFVLLAMIAGGAVHAQEEQGDEKRFADLTAGLELRAGLVDLYADTEKAKILAALPAPDEDGIAGRYLLAEYLTGGLGSNPLGLDRSVPSGTRLIHLKAVGKRLMVEVENTDFRASSGRASEERAVETSFARSIIWSGEILAREDGTGRLLVDMTGFFMRDAIGVTARLKARGQGSFSLDPGRSYVDLGQTHSFPLNVEVDAHLTFKGTEPGEEVRTTTPVPEAVTLIAHTTLMKLPEPGYEPRLYDPRAALIGTTHIDMSAPLDGDTVVRMARRFRLQKDADGQVIRPIVFYVDSGAPEPIRSALVEGASWWAAAFEAAGFPGGYRVEVLPEDAHPLDARYNVVNWVHRATRGWSYGAAVHDPRTGEALRGVVLLGSLRVRQDIKIFEALLGAGKTGTGAADDPVEIALDRIRQLAAHEVGHALGFAHNMAASTYGGRASVMDYPAPDIRLDAGGVPDVSRAYAVGMGVWDMWTVNFLYGDYGGRDDRTAQDALVAEAARQGYLYVGDTDSRSVGTGHWRGALWDTGEDAVTSLRRTLSLRRYALDRFGARNLRPGEPVAALQTKLVPLYLYHRYQLQAAAKWLGGLDFVYRLSGDGAPDARILPWTDQERALTALLDALSPEVLDVTDPVLAALAPLERGDDDPQFQREVFAARTAPQFDLARAAEVAANLTLEAILAPARASRLSEQGRLDGHPGLAGVLQRVSARLAAQPRREGERAAWLRGIVLGRYVEHLIALREAGGHAMPVRAEADAALADLLRMLERRRDDVAAALTRRIEDAFARARTPAVVPPGRPPVPPGSPIGAGGARDPLQQMRETCWHCDAAMAGM</sequence>
<dbReference type="EMBL" id="REFR01000009">
    <property type="protein sequence ID" value="RMB12026.1"/>
    <property type="molecule type" value="Genomic_DNA"/>
</dbReference>
<dbReference type="PANTHER" id="PTHR38478:SF1">
    <property type="entry name" value="ZINC DEPENDENT METALLOPROTEASE DOMAIN LIPOPROTEIN"/>
    <property type="match status" value="1"/>
</dbReference>
<dbReference type="Gene3D" id="3.40.390.10">
    <property type="entry name" value="Collagenase (Catalytic Domain)"/>
    <property type="match status" value="1"/>
</dbReference>
<dbReference type="InterPro" id="IPR024079">
    <property type="entry name" value="MetalloPept_cat_dom_sf"/>
</dbReference>
<organism evidence="4 5">
    <name type="scientific">Eilatimonas milleporae</name>
    <dbReference type="NCBI Taxonomy" id="911205"/>
    <lineage>
        <taxon>Bacteria</taxon>
        <taxon>Pseudomonadati</taxon>
        <taxon>Pseudomonadota</taxon>
        <taxon>Alphaproteobacteria</taxon>
        <taxon>Kordiimonadales</taxon>
        <taxon>Kordiimonadaceae</taxon>
        <taxon>Eilatimonas</taxon>
    </lineage>
</organism>
<feature type="signal peptide" evidence="1">
    <location>
        <begin position="1"/>
        <end position="21"/>
    </location>
</feature>
<feature type="domain" description="EcxA zinc-binding" evidence="2">
    <location>
        <begin position="408"/>
        <end position="717"/>
    </location>
</feature>
<gene>
    <name evidence="4" type="ORF">BXY39_0515</name>
</gene>
<comment type="caution">
    <text evidence="4">The sequence shown here is derived from an EMBL/GenBank/DDBJ whole genome shotgun (WGS) entry which is preliminary data.</text>
</comment>
<evidence type="ECO:0000313" key="5">
    <source>
        <dbReference type="Proteomes" id="UP000271227"/>
    </source>
</evidence>
<proteinExistence type="predicted"/>
<dbReference type="Proteomes" id="UP000271227">
    <property type="component" value="Unassembled WGS sequence"/>
</dbReference>
<dbReference type="Pfam" id="PF17148">
    <property type="entry name" value="DUF5117"/>
    <property type="match status" value="1"/>
</dbReference>
<dbReference type="InterPro" id="IPR032534">
    <property type="entry name" value="EcxA_zinc-bd"/>
</dbReference>
<reference evidence="4 5" key="1">
    <citation type="submission" date="2018-10" db="EMBL/GenBank/DDBJ databases">
        <title>Genomic Encyclopedia of Archaeal and Bacterial Type Strains, Phase II (KMG-II): from individual species to whole genera.</title>
        <authorList>
            <person name="Goeker M."/>
        </authorList>
    </citation>
    <scope>NUCLEOTIDE SEQUENCE [LARGE SCALE GENOMIC DNA]</scope>
    <source>
        <strain evidence="4 5">DSM 25217</strain>
    </source>
</reference>
<evidence type="ECO:0000313" key="4">
    <source>
        <dbReference type="EMBL" id="RMB12026.1"/>
    </source>
</evidence>
<dbReference type="Pfam" id="PF16313">
    <property type="entry name" value="DUF4953"/>
    <property type="match status" value="1"/>
</dbReference>
<keyword evidence="1" id="KW-0732">Signal</keyword>